<dbReference type="InterPro" id="IPR050570">
    <property type="entry name" value="Cell_wall_metabolism_enzyme"/>
</dbReference>
<dbReference type="GO" id="GO:0004222">
    <property type="term" value="F:metalloendopeptidase activity"/>
    <property type="evidence" value="ECO:0007669"/>
    <property type="project" value="TreeGrafter"/>
</dbReference>
<evidence type="ECO:0000256" key="1">
    <source>
        <dbReference type="ARBA" id="ARBA00022729"/>
    </source>
</evidence>
<reference evidence="4" key="1">
    <citation type="submission" date="2018-04" db="EMBL/GenBank/DDBJ databases">
        <authorList>
            <person name="Cornet L."/>
        </authorList>
    </citation>
    <scope>NUCLEOTIDE SEQUENCE [LARGE SCALE GENOMIC DNA]</scope>
</reference>
<comment type="caution">
    <text evidence="3">The sequence shown here is derived from an EMBL/GenBank/DDBJ whole genome shotgun (WGS) entry which is preliminary data.</text>
</comment>
<reference evidence="3 4" key="2">
    <citation type="submission" date="2018-06" db="EMBL/GenBank/DDBJ databases">
        <title>Metagenomic assembly of (sub)arctic Cyanobacteria and their associated microbiome from non-axenic cultures.</title>
        <authorList>
            <person name="Baurain D."/>
        </authorList>
    </citation>
    <scope>NUCLEOTIDE SEQUENCE [LARGE SCALE GENOMIC DNA]</scope>
    <source>
        <strain evidence="3">ULC027bin1</strain>
    </source>
</reference>
<proteinExistence type="predicted"/>
<dbReference type="SUPFAM" id="SSF51261">
    <property type="entry name" value="Duplicated hybrid motif"/>
    <property type="match status" value="1"/>
</dbReference>
<gene>
    <name evidence="3" type="ORF">DCF15_19275</name>
</gene>
<keyword evidence="1" id="KW-0732">Signal</keyword>
<dbReference type="InterPro" id="IPR016047">
    <property type="entry name" value="M23ase_b-sheet_dom"/>
</dbReference>
<sequence length="406" mass="45218">MSITTGRMTRRDVVTTLGAGLVAGVSAHFLTDGAGSLLRLLAPQRPAFLDYIDEKPSAPALNNVSPSAKEADKAAESFAPRLLGANDTFWLVTRPYMAAVAACEGTLLIGKPNKIDPYHTAFGYRELTSLADHPRQLYPFWDSVNHRWDATTAAGAFQILESTWDDAHQQHHYWAPGDAFSPENQEICFCYLHNSTGGSAELMDGVQVLNQHITVSFDAFAKAMKRDGQEWASLPYSEIGKPTGQSTRSMWQAWTWFQWALWAKCGYRRAITHPVGVNVPRTDTLRWRPKKGRMHWGEDYATPMNTPILAPENGRISFIGEDDGAGHIVCFVPEGYPELEMVSFHCTGKFPHPPGTLVKRGEMIGYTGNSGIGTGPHWHVEIRIDGHPMEPRWYLGMATWFKDKEG</sequence>
<evidence type="ECO:0000313" key="3">
    <source>
        <dbReference type="EMBL" id="PZO47224.1"/>
    </source>
</evidence>
<dbReference type="Pfam" id="PF01551">
    <property type="entry name" value="Peptidase_M23"/>
    <property type="match status" value="1"/>
</dbReference>
<dbReference type="AlphaFoldDB" id="A0A2W4WPZ7"/>
<dbReference type="SUPFAM" id="SSF53955">
    <property type="entry name" value="Lysozyme-like"/>
    <property type="match status" value="1"/>
</dbReference>
<protein>
    <recommendedName>
        <fullName evidence="2">M23ase beta-sheet core domain-containing protein</fullName>
    </recommendedName>
</protein>
<evidence type="ECO:0000259" key="2">
    <source>
        <dbReference type="Pfam" id="PF01551"/>
    </source>
</evidence>
<dbReference type="Proteomes" id="UP000249794">
    <property type="component" value="Unassembled WGS sequence"/>
</dbReference>
<name>A0A2W4WPZ7_9CYAN</name>
<dbReference type="InterPro" id="IPR023346">
    <property type="entry name" value="Lysozyme-like_dom_sf"/>
</dbReference>
<dbReference type="CDD" id="cd12797">
    <property type="entry name" value="M23_peptidase"/>
    <property type="match status" value="1"/>
</dbReference>
<accession>A0A2W4WPZ7</accession>
<dbReference type="Gene3D" id="2.70.70.10">
    <property type="entry name" value="Glucose Permease (Domain IIA)"/>
    <property type="match status" value="1"/>
</dbReference>
<dbReference type="EMBL" id="QBMP01000280">
    <property type="protein sequence ID" value="PZO47224.1"/>
    <property type="molecule type" value="Genomic_DNA"/>
</dbReference>
<feature type="domain" description="M23ase beta-sheet core" evidence="2">
    <location>
        <begin position="293"/>
        <end position="391"/>
    </location>
</feature>
<dbReference type="PANTHER" id="PTHR21666:SF289">
    <property type="entry name" value="L-ALA--D-GLU ENDOPEPTIDASE"/>
    <property type="match status" value="1"/>
</dbReference>
<dbReference type="InterPro" id="IPR011055">
    <property type="entry name" value="Dup_hybrid_motif"/>
</dbReference>
<evidence type="ECO:0000313" key="4">
    <source>
        <dbReference type="Proteomes" id="UP000249794"/>
    </source>
</evidence>
<dbReference type="PANTHER" id="PTHR21666">
    <property type="entry name" value="PEPTIDASE-RELATED"/>
    <property type="match status" value="1"/>
</dbReference>
<dbReference type="Gene3D" id="1.10.530.10">
    <property type="match status" value="1"/>
</dbReference>
<organism evidence="3 4">
    <name type="scientific">Phormidesmis priestleyi</name>
    <dbReference type="NCBI Taxonomy" id="268141"/>
    <lineage>
        <taxon>Bacteria</taxon>
        <taxon>Bacillati</taxon>
        <taxon>Cyanobacteriota</taxon>
        <taxon>Cyanophyceae</taxon>
        <taxon>Leptolyngbyales</taxon>
        <taxon>Leptolyngbyaceae</taxon>
        <taxon>Phormidesmis</taxon>
    </lineage>
</organism>